<dbReference type="Pfam" id="PF13041">
    <property type="entry name" value="PPR_2"/>
    <property type="match status" value="3"/>
</dbReference>
<feature type="repeat" description="PPR" evidence="3">
    <location>
        <begin position="357"/>
        <end position="391"/>
    </location>
</feature>
<dbReference type="Proteomes" id="UP001367508">
    <property type="component" value="Unassembled WGS sequence"/>
</dbReference>
<dbReference type="Pfam" id="PF01535">
    <property type="entry name" value="PPR"/>
    <property type="match status" value="4"/>
</dbReference>
<name>A0AAN9QR68_CANGL</name>
<keyword evidence="2" id="KW-0677">Repeat</keyword>
<dbReference type="Pfam" id="PF20430">
    <property type="entry name" value="Eplus_motif"/>
    <property type="match status" value="1"/>
</dbReference>
<keyword evidence="6" id="KW-1185">Reference proteome</keyword>
<dbReference type="PANTHER" id="PTHR47926:SF452">
    <property type="entry name" value="PENTATRICOPEPTIDE REPEAT-CONTAINING PROTEIN"/>
    <property type="match status" value="1"/>
</dbReference>
<gene>
    <name evidence="5" type="ORF">VNO77_14980</name>
</gene>
<evidence type="ECO:0000259" key="4">
    <source>
        <dbReference type="Pfam" id="PF14432"/>
    </source>
</evidence>
<comment type="caution">
    <text evidence="5">The sequence shown here is derived from an EMBL/GenBank/DDBJ whole genome shotgun (WGS) entry which is preliminary data.</text>
</comment>
<dbReference type="SUPFAM" id="SSF48452">
    <property type="entry name" value="TPR-like"/>
    <property type="match status" value="1"/>
</dbReference>
<dbReference type="EMBL" id="JAYMYQ010000003">
    <property type="protein sequence ID" value="KAK7344837.1"/>
    <property type="molecule type" value="Genomic_DNA"/>
</dbReference>
<dbReference type="Pfam" id="PF14432">
    <property type="entry name" value="DYW_deaminase"/>
    <property type="match status" value="1"/>
</dbReference>
<dbReference type="InterPro" id="IPR046848">
    <property type="entry name" value="E_motif"/>
</dbReference>
<dbReference type="GO" id="GO:0008270">
    <property type="term" value="F:zinc ion binding"/>
    <property type="evidence" value="ECO:0007669"/>
    <property type="project" value="InterPro"/>
</dbReference>
<evidence type="ECO:0000256" key="1">
    <source>
        <dbReference type="ARBA" id="ARBA00006643"/>
    </source>
</evidence>
<dbReference type="InterPro" id="IPR046849">
    <property type="entry name" value="E2_motif"/>
</dbReference>
<comment type="similarity">
    <text evidence="1">Belongs to the PPR family. PCMP-H subfamily.</text>
</comment>
<dbReference type="GO" id="GO:0009451">
    <property type="term" value="P:RNA modification"/>
    <property type="evidence" value="ECO:0007669"/>
    <property type="project" value="InterPro"/>
</dbReference>
<feature type="repeat" description="PPR" evidence="3">
    <location>
        <begin position="490"/>
        <end position="524"/>
    </location>
</feature>
<organism evidence="5 6">
    <name type="scientific">Canavalia gladiata</name>
    <name type="common">Sword bean</name>
    <name type="synonym">Dolichos gladiatus</name>
    <dbReference type="NCBI Taxonomy" id="3824"/>
    <lineage>
        <taxon>Eukaryota</taxon>
        <taxon>Viridiplantae</taxon>
        <taxon>Streptophyta</taxon>
        <taxon>Embryophyta</taxon>
        <taxon>Tracheophyta</taxon>
        <taxon>Spermatophyta</taxon>
        <taxon>Magnoliopsida</taxon>
        <taxon>eudicotyledons</taxon>
        <taxon>Gunneridae</taxon>
        <taxon>Pentapetalae</taxon>
        <taxon>rosids</taxon>
        <taxon>fabids</taxon>
        <taxon>Fabales</taxon>
        <taxon>Fabaceae</taxon>
        <taxon>Papilionoideae</taxon>
        <taxon>50 kb inversion clade</taxon>
        <taxon>NPAAA clade</taxon>
        <taxon>indigoferoid/millettioid clade</taxon>
        <taxon>Phaseoleae</taxon>
        <taxon>Canavalia</taxon>
    </lineage>
</organism>
<dbReference type="Pfam" id="PF20431">
    <property type="entry name" value="E_motif"/>
    <property type="match status" value="1"/>
</dbReference>
<evidence type="ECO:0000256" key="3">
    <source>
        <dbReference type="PROSITE-ProRule" id="PRU00708"/>
    </source>
</evidence>
<dbReference type="Gene3D" id="1.25.40.10">
    <property type="entry name" value="Tetratricopeptide repeat domain"/>
    <property type="match status" value="4"/>
</dbReference>
<dbReference type="PANTHER" id="PTHR47926">
    <property type="entry name" value="PENTATRICOPEPTIDE REPEAT-CONTAINING PROTEIN"/>
    <property type="match status" value="1"/>
</dbReference>
<feature type="domain" description="DYW" evidence="4">
    <location>
        <begin position="718"/>
        <end position="798"/>
    </location>
</feature>
<dbReference type="InterPro" id="IPR046960">
    <property type="entry name" value="PPR_At4g14850-like_plant"/>
</dbReference>
<evidence type="ECO:0000313" key="6">
    <source>
        <dbReference type="Proteomes" id="UP001367508"/>
    </source>
</evidence>
<protein>
    <recommendedName>
        <fullName evidence="4">DYW domain-containing protein</fullName>
    </recommendedName>
</protein>
<accession>A0AAN9QR68</accession>
<evidence type="ECO:0000256" key="2">
    <source>
        <dbReference type="ARBA" id="ARBA00022737"/>
    </source>
</evidence>
<dbReference type="InterPro" id="IPR011990">
    <property type="entry name" value="TPR-like_helical_dom_sf"/>
</dbReference>
<feature type="repeat" description="PPR" evidence="3">
    <location>
        <begin position="256"/>
        <end position="290"/>
    </location>
</feature>
<dbReference type="FunFam" id="1.25.40.10:FF:002148">
    <property type="entry name" value="Pentatricopeptide repeat-containing protein At2g29760, chloroplastic"/>
    <property type="match status" value="1"/>
</dbReference>
<dbReference type="InterPro" id="IPR032867">
    <property type="entry name" value="DYW_dom"/>
</dbReference>
<dbReference type="AlphaFoldDB" id="A0AAN9QR68"/>
<proteinExistence type="inferred from homology"/>
<sequence>MELVTVLQLPLQQPSRSFPCSNSTPPMVSLKCSAHSTPSSLGLIVENCVATAKIENASGKLLNLTRWDTQHAAMSAGSVTRVPKGNGVESTNFLDFIEQCTDLMQLKQIHAHMLRTSLFCDRYIASKLLTAYALSSCSCLRYAKNVFDQIPQPNLYCWNTLIRAYASSLDPIQSFSIFLHMLYSSSEFPNKFTFPFLFKAASQLKVLHLGSVLHGMVIKASLASDLFILNSLINFYGSSGASDLAHRVFTNIPGKDVVSWNAMINAFTQGGFPEKSLLLFQEMEMKDVKPNAVTMISVLSACAKKSDLEFGRWICSYIEKNEFAEDLILNNAMLDMYVKCGSINHAKDLFNRMPEKDIFSWTTMLDGHAKLGNYDEAHHLFDAMPHKETAAWNALISAYEQNGKPREALSLFHKMQLSKNAKPDEVTLVCALGACTQLGAIDFGRWIHVYIKKHDIYLSCHIATSLVDMYAKCGDLEKATEVFHLVEKKDVYLWSTMIAALAMYGQGTEALHLFSSMLEANIKPNAVTFTNILCACSHTGLVNEGKNLFEQMEPLYGIVPHIHHYVCMIDLFGRAGLLEKAASFIEKMPIPPTAAVWGALLGACSRHGNVELAELAHQNLLEAEPSSLRAFVLLSNIYAKAGNWEKLSNLQKLMRDSGIKKEPGCSSIEVNGVVHEFLVGDYSHPLSQKIYSKLDEISEKLKSIGYKPGMSNFWQLGEEDNLMEQSLNLHSEKLAIAFGLVSTASSQPIRIVKNIRICGDCHTFAKLVSQLYDRDILLRDRYRFHHFRGGKCSCMDYW</sequence>
<dbReference type="NCBIfam" id="TIGR00756">
    <property type="entry name" value="PPR"/>
    <property type="match status" value="5"/>
</dbReference>
<dbReference type="FunFam" id="1.25.40.10:FF:002144">
    <property type="entry name" value="Pentatricopeptide repeat-containing protein, chloroplastic"/>
    <property type="match status" value="1"/>
</dbReference>
<reference evidence="5 6" key="1">
    <citation type="submission" date="2024-01" db="EMBL/GenBank/DDBJ databases">
        <title>The genomes of 5 underutilized Papilionoideae crops provide insights into root nodulation and disease resistanc.</title>
        <authorList>
            <person name="Jiang F."/>
        </authorList>
    </citation>
    <scope>NUCLEOTIDE SEQUENCE [LARGE SCALE GENOMIC DNA]</scope>
    <source>
        <strain evidence="5">LVBAO_FW01</strain>
        <tissue evidence="5">Leaves</tissue>
    </source>
</reference>
<dbReference type="FunFam" id="1.25.40.10:FF:000557">
    <property type="entry name" value="Pentatricopeptide repeat-containing protein, chloroplastic"/>
    <property type="match status" value="1"/>
</dbReference>
<evidence type="ECO:0000313" key="5">
    <source>
        <dbReference type="EMBL" id="KAK7344837.1"/>
    </source>
</evidence>
<dbReference type="FunFam" id="1.25.40.10:FF:000073">
    <property type="entry name" value="Pentatricopeptide repeat-containing protein chloroplastic"/>
    <property type="match status" value="1"/>
</dbReference>
<dbReference type="PROSITE" id="PS51375">
    <property type="entry name" value="PPR"/>
    <property type="match status" value="4"/>
</dbReference>
<dbReference type="InterPro" id="IPR002885">
    <property type="entry name" value="PPR_rpt"/>
</dbReference>
<dbReference type="GO" id="GO:0003729">
    <property type="term" value="F:mRNA binding"/>
    <property type="evidence" value="ECO:0007669"/>
    <property type="project" value="UniProtKB-ARBA"/>
</dbReference>
<feature type="repeat" description="PPR" evidence="3">
    <location>
        <begin position="326"/>
        <end position="356"/>
    </location>
</feature>